<dbReference type="InterPro" id="IPR001296">
    <property type="entry name" value="Glyco_trans_1"/>
</dbReference>
<gene>
    <name evidence="2" type="ORF">B0F89_1278</name>
</gene>
<evidence type="ECO:0000259" key="1">
    <source>
        <dbReference type="Pfam" id="PF00534"/>
    </source>
</evidence>
<dbReference type="EMBL" id="PTIW01000027">
    <property type="protein sequence ID" value="PPK60187.1"/>
    <property type="molecule type" value="Genomic_DNA"/>
</dbReference>
<dbReference type="Gene3D" id="3.40.50.2000">
    <property type="entry name" value="Glycogen Phosphorylase B"/>
    <property type="match status" value="2"/>
</dbReference>
<reference evidence="2 3" key="1">
    <citation type="submission" date="2018-02" db="EMBL/GenBank/DDBJ databases">
        <title>Subsurface microbial communities from deep shales in Ohio and West Virginia, USA.</title>
        <authorList>
            <person name="Wrighton K."/>
        </authorList>
    </citation>
    <scope>NUCLEOTIDE SEQUENCE [LARGE SCALE GENOMIC DNA]</scope>
    <source>
        <strain evidence="2 3">MARC-MIP3H16</strain>
    </source>
</reference>
<dbReference type="RefSeq" id="WP_104412586.1">
    <property type="nucleotide sequence ID" value="NZ_PTIW01000027.1"/>
</dbReference>
<accession>A0AB36ZTC5</accession>
<sequence length="390" mass="45217">MRIAVVVRSLKFGGMERAACNQADAFFQAGHDVDLIYFSNKNKTIAPKEKGVNIYFMDINKIMKKSFSGFLWNLFSKLMNIFLRGTYPLFKGTFTSSIFEKELKKLENVKPYDLILVRGQGSFEQLWRFKDSRIIRISVNVSTKKTSSIKDKIISKAYFENVHLNCNSEGGKYFFERKLKRENVKPLSLKAIRNPFFKEKIISMAKEKNDEIPNEPYILGVGRLVNAKNFELLIDTYIYLKNNFNFDYKLVLVGDGSSRKTLKKKVLDSKLQKEVIFAGYQKNPYNWMKNAEMFVLTSKFEGLCGVLIEAMCCQTRIVASKSPGGVKELMSGKNMKENLVEPEANKLAEQIIKVMKQEKEFYFDDYSKMLATLEPSFVVKQWLEYTKREF</sequence>
<dbReference type="SUPFAM" id="SSF53756">
    <property type="entry name" value="UDP-Glycosyltransferase/glycogen phosphorylase"/>
    <property type="match status" value="1"/>
</dbReference>
<dbReference type="Pfam" id="PF00534">
    <property type="entry name" value="Glycos_transf_1"/>
    <property type="match status" value="1"/>
</dbReference>
<protein>
    <submittedName>
        <fullName evidence="2">Glycosyltransferase involved in cell wall biosynthesis</fullName>
    </submittedName>
</protein>
<dbReference type="PANTHER" id="PTHR45947">
    <property type="entry name" value="SULFOQUINOVOSYL TRANSFERASE SQD2"/>
    <property type="match status" value="1"/>
</dbReference>
<proteinExistence type="predicted"/>
<dbReference type="GO" id="GO:0016757">
    <property type="term" value="F:glycosyltransferase activity"/>
    <property type="evidence" value="ECO:0007669"/>
    <property type="project" value="InterPro"/>
</dbReference>
<dbReference type="InterPro" id="IPR050194">
    <property type="entry name" value="Glycosyltransferase_grp1"/>
</dbReference>
<dbReference type="Proteomes" id="UP000239861">
    <property type="component" value="Unassembled WGS sequence"/>
</dbReference>
<dbReference type="CDD" id="cd03811">
    <property type="entry name" value="GT4_GT28_WabH-like"/>
    <property type="match status" value="1"/>
</dbReference>
<comment type="caution">
    <text evidence="2">The sequence shown here is derived from an EMBL/GenBank/DDBJ whole genome shotgun (WGS) entry which is preliminary data.</text>
</comment>
<dbReference type="AlphaFoldDB" id="A0AB36ZTC5"/>
<evidence type="ECO:0000313" key="3">
    <source>
        <dbReference type="Proteomes" id="UP000239861"/>
    </source>
</evidence>
<dbReference type="PANTHER" id="PTHR45947:SF3">
    <property type="entry name" value="SULFOQUINOVOSYL TRANSFERASE SQD2"/>
    <property type="match status" value="1"/>
</dbReference>
<feature type="domain" description="Glycosyl transferase family 1" evidence="1">
    <location>
        <begin position="206"/>
        <end position="359"/>
    </location>
</feature>
<organism evidence="2 3">
    <name type="scientific">Malaciobacter marinus</name>
    <dbReference type="NCBI Taxonomy" id="505249"/>
    <lineage>
        <taxon>Bacteria</taxon>
        <taxon>Pseudomonadati</taxon>
        <taxon>Campylobacterota</taxon>
        <taxon>Epsilonproteobacteria</taxon>
        <taxon>Campylobacterales</taxon>
        <taxon>Arcobacteraceae</taxon>
        <taxon>Malaciobacter</taxon>
    </lineage>
</organism>
<evidence type="ECO:0000313" key="2">
    <source>
        <dbReference type="EMBL" id="PPK60187.1"/>
    </source>
</evidence>
<name>A0AB36ZTC5_9BACT</name>